<feature type="transmembrane region" description="Helical" evidence="1">
    <location>
        <begin position="113"/>
        <end position="130"/>
    </location>
</feature>
<dbReference type="InterPro" id="IPR008875">
    <property type="entry name" value="TraX"/>
</dbReference>
<gene>
    <name evidence="2" type="ORF">WKW82_34915</name>
</gene>
<evidence type="ECO:0000313" key="2">
    <source>
        <dbReference type="EMBL" id="MEJ8851864.1"/>
    </source>
</evidence>
<feature type="transmembrane region" description="Helical" evidence="1">
    <location>
        <begin position="176"/>
        <end position="205"/>
    </location>
</feature>
<dbReference type="RefSeq" id="WP_340347661.1">
    <property type="nucleotide sequence ID" value="NZ_JBBKZT010000028.1"/>
</dbReference>
<evidence type="ECO:0000313" key="3">
    <source>
        <dbReference type="Proteomes" id="UP001385892"/>
    </source>
</evidence>
<reference evidence="2 3" key="1">
    <citation type="submission" date="2024-03" db="EMBL/GenBank/DDBJ databases">
        <title>Novel species of the genus Variovorax.</title>
        <authorList>
            <person name="Liu Q."/>
            <person name="Xin Y.-H."/>
        </authorList>
    </citation>
    <scope>NUCLEOTIDE SEQUENCE [LARGE SCALE GENOMIC DNA]</scope>
    <source>
        <strain evidence="2 3">KACC 18900</strain>
    </source>
</reference>
<organism evidence="2 3">
    <name type="scientific">Variovorax rhizosphaerae</name>
    <dbReference type="NCBI Taxonomy" id="1836200"/>
    <lineage>
        <taxon>Bacteria</taxon>
        <taxon>Pseudomonadati</taxon>
        <taxon>Pseudomonadota</taxon>
        <taxon>Betaproteobacteria</taxon>
        <taxon>Burkholderiales</taxon>
        <taxon>Comamonadaceae</taxon>
        <taxon>Variovorax</taxon>
    </lineage>
</organism>
<feature type="transmembrane region" description="Helical" evidence="1">
    <location>
        <begin position="59"/>
        <end position="77"/>
    </location>
</feature>
<protein>
    <submittedName>
        <fullName evidence="2">TraX family protein</fullName>
    </submittedName>
</protein>
<keyword evidence="1" id="KW-0472">Membrane</keyword>
<dbReference type="Proteomes" id="UP001385892">
    <property type="component" value="Unassembled WGS sequence"/>
</dbReference>
<dbReference type="EMBL" id="JBBKZT010000028">
    <property type="protein sequence ID" value="MEJ8851864.1"/>
    <property type="molecule type" value="Genomic_DNA"/>
</dbReference>
<name>A0ABU8WWV5_9BURK</name>
<keyword evidence="1" id="KW-1133">Transmembrane helix</keyword>
<proteinExistence type="predicted"/>
<keyword evidence="1" id="KW-0812">Transmembrane</keyword>
<keyword evidence="3" id="KW-1185">Reference proteome</keyword>
<sequence>MAKVLQVKGRRAATAGRTTHLRVAAGTLEALKWLGMVLMTLDHVNKYLLGGASPALFDLGRLVMPVFGFVLMYNLARPGAFAAGVHVRVMRRLLVFGALSTPMFVALVGWWPLNILFMLLLSTAITWLIERGGRMHTALAVLSFVVAGAVVEFWWFGVWTCLGAWAYCHRPTAGRLALWTLSLASLWLINGNFAALAALPLILAATHVDLPLERHRWLFYAFYPAHLALVWMAMKLTS</sequence>
<accession>A0ABU8WWV5</accession>
<dbReference type="Pfam" id="PF05857">
    <property type="entry name" value="TraX"/>
    <property type="match status" value="1"/>
</dbReference>
<feature type="transmembrane region" description="Helical" evidence="1">
    <location>
        <begin position="137"/>
        <end position="156"/>
    </location>
</feature>
<evidence type="ECO:0000256" key="1">
    <source>
        <dbReference type="SAM" id="Phobius"/>
    </source>
</evidence>
<comment type="caution">
    <text evidence="2">The sequence shown here is derived from an EMBL/GenBank/DDBJ whole genome shotgun (WGS) entry which is preliminary data.</text>
</comment>
<feature type="transmembrane region" description="Helical" evidence="1">
    <location>
        <begin position="217"/>
        <end position="234"/>
    </location>
</feature>